<evidence type="ECO:0000313" key="2">
    <source>
        <dbReference type="Proteomes" id="UP000707731"/>
    </source>
</evidence>
<dbReference type="EMBL" id="JADLQN010000010">
    <property type="protein sequence ID" value="MBF6358153.1"/>
    <property type="molecule type" value="Genomic_DNA"/>
</dbReference>
<sequence length="115" mass="12710">MTEHKAVRRGPLMWHLPEGWPDGPADEVLGEVFWAGLRIQHDIDDMVKGSPAWTILRGGFNLRSLGIQAGPYVASLLFDGPAHIVAHRLRQILGDDAHAILTAVLAYVPAKEEQR</sequence>
<name>A0ABS0DN70_9NOCA</name>
<accession>A0ABS0DN70</accession>
<organism evidence="1 2">
    <name type="scientific">Nocardia higoensis</name>
    <dbReference type="NCBI Taxonomy" id="228599"/>
    <lineage>
        <taxon>Bacteria</taxon>
        <taxon>Bacillati</taxon>
        <taxon>Actinomycetota</taxon>
        <taxon>Actinomycetes</taxon>
        <taxon>Mycobacteriales</taxon>
        <taxon>Nocardiaceae</taxon>
        <taxon>Nocardia</taxon>
    </lineage>
</organism>
<dbReference type="RefSeq" id="WP_195004992.1">
    <property type="nucleotide sequence ID" value="NZ_JADLQN010000010.1"/>
</dbReference>
<gene>
    <name evidence="1" type="ORF">IU449_27020</name>
</gene>
<protein>
    <submittedName>
        <fullName evidence="1">Uncharacterized protein</fullName>
    </submittedName>
</protein>
<dbReference type="Proteomes" id="UP000707731">
    <property type="component" value="Unassembled WGS sequence"/>
</dbReference>
<proteinExistence type="predicted"/>
<reference evidence="1 2" key="1">
    <citation type="submission" date="2020-10" db="EMBL/GenBank/DDBJ databases">
        <title>Identification of Nocardia species via Next-generation sequencing and recognition of intraspecies genetic diversity.</title>
        <authorList>
            <person name="Li P."/>
            <person name="Li P."/>
            <person name="Lu B."/>
        </authorList>
    </citation>
    <scope>NUCLEOTIDE SEQUENCE [LARGE SCALE GENOMIC DNA]</scope>
    <source>
        <strain evidence="1 2">BJ06-0143</strain>
    </source>
</reference>
<evidence type="ECO:0000313" key="1">
    <source>
        <dbReference type="EMBL" id="MBF6358153.1"/>
    </source>
</evidence>
<keyword evidence="2" id="KW-1185">Reference proteome</keyword>
<comment type="caution">
    <text evidence="1">The sequence shown here is derived from an EMBL/GenBank/DDBJ whole genome shotgun (WGS) entry which is preliminary data.</text>
</comment>